<name>A0A1R2C3V2_9CILI</name>
<dbReference type="InterPro" id="IPR024964">
    <property type="entry name" value="CTLH/CRA"/>
</dbReference>
<dbReference type="SMART" id="SM00668">
    <property type="entry name" value="CTLH"/>
    <property type="match status" value="1"/>
</dbReference>
<evidence type="ECO:0000313" key="3">
    <source>
        <dbReference type="Proteomes" id="UP000187209"/>
    </source>
</evidence>
<dbReference type="Pfam" id="PF10607">
    <property type="entry name" value="CTLH"/>
    <property type="match status" value="1"/>
</dbReference>
<comment type="caution">
    <text evidence="2">The sequence shown here is derived from an EMBL/GenBank/DDBJ whole genome shotgun (WGS) entry which is preliminary data.</text>
</comment>
<dbReference type="SMART" id="SM00757">
    <property type="entry name" value="CRA"/>
    <property type="match status" value="1"/>
</dbReference>
<dbReference type="PROSITE" id="PS50896">
    <property type="entry name" value="LISH"/>
    <property type="match status" value="1"/>
</dbReference>
<dbReference type="InterPro" id="IPR006594">
    <property type="entry name" value="LisH"/>
</dbReference>
<dbReference type="EMBL" id="MPUH01000295">
    <property type="protein sequence ID" value="OMJ83686.1"/>
    <property type="molecule type" value="Genomic_DNA"/>
</dbReference>
<dbReference type="PANTHER" id="PTHR12864">
    <property type="entry name" value="RAN BINDING PROTEIN 9-RELATED"/>
    <property type="match status" value="1"/>
</dbReference>
<dbReference type="Pfam" id="PF08513">
    <property type="entry name" value="LisH"/>
    <property type="match status" value="1"/>
</dbReference>
<sequence length="222" mass="24926">MNTEKQKKLITAEEWETRLDQIPISRTQINKLIINYLVSEGFQNAAEQFSKESSTELNLDISLQARNQIRIAIVSGEIDKSIQLINDLDPNLLQEQPGLLFALRLQKLVTYIRENKISEALAYGQEVLVPTAKGNPELLNELEKALSLLAFSDIQESPLAEISSPAYKLKIASDVNAAILKNKGKNQETTSLGQAFKVLEWTQKKLDKTVSFPKIALSEFKL</sequence>
<dbReference type="OrthoDB" id="2415936at2759"/>
<organism evidence="2 3">
    <name type="scientific">Stentor coeruleus</name>
    <dbReference type="NCBI Taxonomy" id="5963"/>
    <lineage>
        <taxon>Eukaryota</taxon>
        <taxon>Sar</taxon>
        <taxon>Alveolata</taxon>
        <taxon>Ciliophora</taxon>
        <taxon>Postciliodesmatophora</taxon>
        <taxon>Heterotrichea</taxon>
        <taxon>Heterotrichida</taxon>
        <taxon>Stentoridae</taxon>
        <taxon>Stentor</taxon>
    </lineage>
</organism>
<dbReference type="PROSITE" id="PS50897">
    <property type="entry name" value="CTLH"/>
    <property type="match status" value="1"/>
</dbReference>
<accession>A0A1R2C3V2</accession>
<evidence type="ECO:0000313" key="2">
    <source>
        <dbReference type="EMBL" id="OMJ83686.1"/>
    </source>
</evidence>
<protein>
    <recommendedName>
        <fullName evidence="1">CTLH domain-containing protein</fullName>
    </recommendedName>
</protein>
<reference evidence="2 3" key="1">
    <citation type="submission" date="2016-11" db="EMBL/GenBank/DDBJ databases">
        <title>The macronuclear genome of Stentor coeruleus: a giant cell with tiny introns.</title>
        <authorList>
            <person name="Slabodnick M."/>
            <person name="Ruby J.G."/>
            <person name="Reiff S.B."/>
            <person name="Swart E.C."/>
            <person name="Gosai S."/>
            <person name="Prabakaran S."/>
            <person name="Witkowska E."/>
            <person name="Larue G.E."/>
            <person name="Fisher S."/>
            <person name="Freeman R.M."/>
            <person name="Gunawardena J."/>
            <person name="Chu W."/>
            <person name="Stover N.A."/>
            <person name="Gregory B.D."/>
            <person name="Nowacki M."/>
            <person name="Derisi J."/>
            <person name="Roy S.W."/>
            <person name="Marshall W.F."/>
            <person name="Sood P."/>
        </authorList>
    </citation>
    <scope>NUCLEOTIDE SEQUENCE [LARGE SCALE GENOMIC DNA]</scope>
    <source>
        <strain evidence="2">WM001</strain>
    </source>
</reference>
<dbReference type="SMART" id="SM00667">
    <property type="entry name" value="LisH"/>
    <property type="match status" value="1"/>
</dbReference>
<dbReference type="InterPro" id="IPR013144">
    <property type="entry name" value="CRA_dom"/>
</dbReference>
<dbReference type="Proteomes" id="UP000187209">
    <property type="component" value="Unassembled WGS sequence"/>
</dbReference>
<evidence type="ECO:0000259" key="1">
    <source>
        <dbReference type="PROSITE" id="PS50897"/>
    </source>
</evidence>
<proteinExistence type="predicted"/>
<keyword evidence="3" id="KW-1185">Reference proteome</keyword>
<dbReference type="InterPro" id="IPR006595">
    <property type="entry name" value="CTLH_C"/>
</dbReference>
<feature type="domain" description="CTLH" evidence="1">
    <location>
        <begin position="62"/>
        <end position="119"/>
    </location>
</feature>
<dbReference type="InterPro" id="IPR050618">
    <property type="entry name" value="Ubq-SigPath_Reg"/>
</dbReference>
<dbReference type="AlphaFoldDB" id="A0A1R2C3V2"/>
<gene>
    <name evidence="2" type="ORF">SteCoe_15357</name>
</gene>